<name>A0A0U2W478_9BACL</name>
<dbReference type="OrthoDB" id="1911073at2"/>
<sequence length="240" mass="28028">MNNRLRYFLGKRPVKIKNVNIYSPTIDAIDDIGEIQYNIYLAVATFNKEVVFKNLFNLSSENYEEIENEDAYELFVSIPAIRDVLKNALCFFTRENVEFDSILFAYVANNQVIIDKENYVEVSNVISELNGIVEEKNKSVKFKNKKAKELYEKREKLRVKYKKNTTDDSLGLKDILSILCNADGNGVNVFNVGQLTIYQVYEHFERLNIKEQHTRLLRVWANGYLSKDDKLPEWITKSKL</sequence>
<dbReference type="STRING" id="162209.IJ22_19350"/>
<evidence type="ECO:0000313" key="1">
    <source>
        <dbReference type="EMBL" id="ALS22309.1"/>
    </source>
</evidence>
<reference evidence="1 2" key="2">
    <citation type="journal article" date="2016" name="Genome Announc.">
        <title>Complete Genome Sequences of Two Interactive Moderate Thermophiles, Paenibacillus napthalenovorans 32O-Y and Paenibacillus sp. 32O-W.</title>
        <authorList>
            <person name="Butler R.R.III."/>
            <person name="Wang J."/>
            <person name="Stark B.C."/>
            <person name="Pombert J.F."/>
        </authorList>
    </citation>
    <scope>NUCLEOTIDE SEQUENCE [LARGE SCALE GENOMIC DNA]</scope>
    <source>
        <strain evidence="1 2">32O-Y</strain>
    </source>
</reference>
<organism evidence="1 2">
    <name type="scientific">Paenibacillus naphthalenovorans</name>
    <dbReference type="NCBI Taxonomy" id="162209"/>
    <lineage>
        <taxon>Bacteria</taxon>
        <taxon>Bacillati</taxon>
        <taxon>Bacillota</taxon>
        <taxon>Bacilli</taxon>
        <taxon>Bacillales</taxon>
        <taxon>Paenibacillaceae</taxon>
        <taxon>Paenibacillus</taxon>
    </lineage>
</organism>
<keyword evidence="2" id="KW-1185">Reference proteome</keyword>
<evidence type="ECO:0000313" key="2">
    <source>
        <dbReference type="Proteomes" id="UP000061660"/>
    </source>
</evidence>
<gene>
    <name evidence="1" type="ORF">IJ22_19350</name>
</gene>
<protein>
    <submittedName>
        <fullName evidence="1">Uncharacterized protein</fullName>
    </submittedName>
</protein>
<dbReference type="EMBL" id="CP013652">
    <property type="protein sequence ID" value="ALS22309.1"/>
    <property type="molecule type" value="Genomic_DNA"/>
</dbReference>
<dbReference type="Proteomes" id="UP000061660">
    <property type="component" value="Chromosome"/>
</dbReference>
<dbReference type="AlphaFoldDB" id="A0A0U2W478"/>
<accession>A0A0U2W478</accession>
<dbReference type="PATRIC" id="fig|162209.4.peg.2050"/>
<proteinExistence type="predicted"/>
<reference evidence="2" key="1">
    <citation type="submission" date="2015-12" db="EMBL/GenBank/DDBJ databases">
        <title>Complete genome sequences of two moderately thermophilic Paenibacillus species.</title>
        <authorList>
            <person name="Butler R.III."/>
            <person name="Wang J."/>
            <person name="Stark B.C."/>
            <person name="Pombert J.-F."/>
        </authorList>
    </citation>
    <scope>NUCLEOTIDE SEQUENCE [LARGE SCALE GENOMIC DNA]</scope>
    <source>
        <strain evidence="2">32O-Y</strain>
    </source>
</reference>
<dbReference type="KEGG" id="pnp:IJ22_19350"/>